<organism evidence="2 3">
    <name type="scientific">Alkaliphilus flagellatus</name>
    <dbReference type="NCBI Taxonomy" id="2841507"/>
    <lineage>
        <taxon>Bacteria</taxon>
        <taxon>Bacillati</taxon>
        <taxon>Bacillota</taxon>
        <taxon>Clostridia</taxon>
        <taxon>Peptostreptococcales</taxon>
        <taxon>Natronincolaceae</taxon>
        <taxon>Alkaliphilus</taxon>
    </lineage>
</organism>
<evidence type="ECO:0000313" key="2">
    <source>
        <dbReference type="EMBL" id="MBU5675128.1"/>
    </source>
</evidence>
<keyword evidence="3" id="KW-1185">Reference proteome</keyword>
<accession>A0ABS6FY19</accession>
<evidence type="ECO:0000259" key="1">
    <source>
        <dbReference type="Pfam" id="PF10263"/>
    </source>
</evidence>
<proteinExistence type="predicted"/>
<evidence type="ECO:0000313" key="3">
    <source>
        <dbReference type="Proteomes" id="UP000779508"/>
    </source>
</evidence>
<dbReference type="RefSeq" id="WP_216414631.1">
    <property type="nucleotide sequence ID" value="NZ_JAHLQK010000001.1"/>
</dbReference>
<feature type="domain" description="SprT-like" evidence="1">
    <location>
        <begin position="58"/>
        <end position="167"/>
    </location>
</feature>
<dbReference type="InterPro" id="IPR006640">
    <property type="entry name" value="SprT-like_domain"/>
</dbReference>
<sequence length="247" mass="28846">MKIIIGYKYDKETIEKKRAYIFNELIKASVNIKTGIIKDISISDLKILFELYDSIFLSNWFKDTFKGSFKFSLSKRMTKSAGLTLCPKNINVLNPENIVIEFRIGVNFFFQYDLIDRTKIVCGIETNNGLEALQLVLEHEICHAIEYLYFYKSSCRGDRFKTIANNLFGHTNSYHQLPTNKELAMKKFDLSIGDKISFIFKGKKLKGIIYRINKRATIMVQDKNGQYVDKQGDRYVKYYVDLNRIVK</sequence>
<dbReference type="EMBL" id="JAHLQK010000001">
    <property type="protein sequence ID" value="MBU5675128.1"/>
    <property type="molecule type" value="Genomic_DNA"/>
</dbReference>
<protein>
    <recommendedName>
        <fullName evidence="1">SprT-like domain-containing protein</fullName>
    </recommendedName>
</protein>
<gene>
    <name evidence="2" type="ORF">KQI88_01690</name>
</gene>
<comment type="caution">
    <text evidence="2">The sequence shown here is derived from an EMBL/GenBank/DDBJ whole genome shotgun (WGS) entry which is preliminary data.</text>
</comment>
<name>A0ABS6FY19_9FIRM</name>
<dbReference type="Pfam" id="PF10263">
    <property type="entry name" value="SprT-like"/>
    <property type="match status" value="1"/>
</dbReference>
<reference evidence="2 3" key="1">
    <citation type="submission" date="2021-06" db="EMBL/GenBank/DDBJ databases">
        <authorList>
            <person name="Sun Q."/>
            <person name="Li D."/>
        </authorList>
    </citation>
    <scope>NUCLEOTIDE SEQUENCE [LARGE SCALE GENOMIC DNA]</scope>
    <source>
        <strain evidence="2 3">MSJ-5</strain>
    </source>
</reference>
<dbReference type="Proteomes" id="UP000779508">
    <property type="component" value="Unassembled WGS sequence"/>
</dbReference>